<name>A0AA40AHS7_9PEZI</name>
<keyword evidence="3" id="KW-1185">Reference proteome</keyword>
<proteinExistence type="predicted"/>
<protein>
    <submittedName>
        <fullName evidence="2">Uncharacterized protein</fullName>
    </submittedName>
</protein>
<gene>
    <name evidence="2" type="ORF">B0H67DRAFT_582347</name>
</gene>
<evidence type="ECO:0000313" key="3">
    <source>
        <dbReference type="Proteomes" id="UP001172102"/>
    </source>
</evidence>
<evidence type="ECO:0000313" key="2">
    <source>
        <dbReference type="EMBL" id="KAK0716071.1"/>
    </source>
</evidence>
<evidence type="ECO:0000256" key="1">
    <source>
        <dbReference type="SAM" id="MobiDB-lite"/>
    </source>
</evidence>
<comment type="caution">
    <text evidence="2">The sequence shown here is derived from an EMBL/GenBank/DDBJ whole genome shotgun (WGS) entry which is preliminary data.</text>
</comment>
<feature type="compositionally biased region" description="Basic residues" evidence="1">
    <location>
        <begin position="145"/>
        <end position="155"/>
    </location>
</feature>
<accession>A0AA40AHS7</accession>
<dbReference type="Proteomes" id="UP001172102">
    <property type="component" value="Unassembled WGS sequence"/>
</dbReference>
<reference evidence="2" key="1">
    <citation type="submission" date="2023-06" db="EMBL/GenBank/DDBJ databases">
        <title>Genome-scale phylogeny and comparative genomics of the fungal order Sordariales.</title>
        <authorList>
            <consortium name="Lawrence Berkeley National Laboratory"/>
            <person name="Hensen N."/>
            <person name="Bonometti L."/>
            <person name="Westerberg I."/>
            <person name="Brannstrom I.O."/>
            <person name="Guillou S."/>
            <person name="Cros-Aarteil S."/>
            <person name="Calhoun S."/>
            <person name="Haridas S."/>
            <person name="Kuo A."/>
            <person name="Mondo S."/>
            <person name="Pangilinan J."/>
            <person name="Riley R."/>
            <person name="Labutti K."/>
            <person name="Andreopoulos B."/>
            <person name="Lipzen A."/>
            <person name="Chen C."/>
            <person name="Yanf M."/>
            <person name="Daum C."/>
            <person name="Ng V."/>
            <person name="Clum A."/>
            <person name="Steindorff A."/>
            <person name="Ohm R."/>
            <person name="Martin F."/>
            <person name="Silar P."/>
            <person name="Natvig D."/>
            <person name="Lalanne C."/>
            <person name="Gautier V."/>
            <person name="Ament-Velasquez S.L."/>
            <person name="Kruys A."/>
            <person name="Hutchinson M.I."/>
            <person name="Powell A.J."/>
            <person name="Barry K."/>
            <person name="Miller A.N."/>
            <person name="Grigoriev I.V."/>
            <person name="Debuchy R."/>
            <person name="Gladieux P."/>
            <person name="Thoren M.H."/>
            <person name="Johannesson H."/>
        </authorList>
    </citation>
    <scope>NUCLEOTIDE SEQUENCE</scope>
    <source>
        <strain evidence="2">SMH4607-1</strain>
    </source>
</reference>
<dbReference type="AlphaFoldDB" id="A0AA40AHS7"/>
<sequence length="155" mass="17193">MELLPSGDALPVRPPVTGRGYPAAIPSEVATSISREEPIPGSAQRDPHVFGIEMGFWKIHHSAQELLKFAAIYSQHQDTGSSTGQSRGAALPKEIDILSMIQLSWSVLHAATDINNHAQRIDARKDVTWRRSHRGQGGPSPQLWKRPRHNKLVRK</sequence>
<feature type="region of interest" description="Disordered" evidence="1">
    <location>
        <begin position="125"/>
        <end position="155"/>
    </location>
</feature>
<organism evidence="2 3">
    <name type="scientific">Lasiosphaeris hirsuta</name>
    <dbReference type="NCBI Taxonomy" id="260670"/>
    <lineage>
        <taxon>Eukaryota</taxon>
        <taxon>Fungi</taxon>
        <taxon>Dikarya</taxon>
        <taxon>Ascomycota</taxon>
        <taxon>Pezizomycotina</taxon>
        <taxon>Sordariomycetes</taxon>
        <taxon>Sordariomycetidae</taxon>
        <taxon>Sordariales</taxon>
        <taxon>Lasiosphaeriaceae</taxon>
        <taxon>Lasiosphaeris</taxon>
    </lineage>
</organism>
<dbReference type="EMBL" id="JAUKUA010000004">
    <property type="protein sequence ID" value="KAK0716071.1"/>
    <property type="molecule type" value="Genomic_DNA"/>
</dbReference>